<sequence length="446" mass="48077">MAGAEQGGVNWLDEAIREATRQSRQLEETPKRHAACDECRKRKLKCTGEADGCTRCYRHGLYCHYSFQKPMGRPPKTYGSLAALGNGTGSPSVGLTAEDPRLAYGTPDALGALEASNMCPAIYKTFMQNTYDIRPGPFMSDGPLLGSSGFLPNATAGQPTATPAATIPRDIDYSAISSMLAPTPGMTPSTSTDTNTTSTSTSTNTSTNTTSSGPSGFPQVLAPCSCLSHLYLSLSSLATLNSFPLSPNTLTTLYNASKIAIGVLRCNVCPTAYSSAVQNLMLLGTLLTCIANSWLEMLLRDGQQLAMETLDRASLDSLPTEEAARTVYFKNWLRELVRYSVIGHATPPKAPLVQSQCEESPNVLGLVEEMEARQRRWHAERLPLVNPSCPQEDENGFSSTKAAAAFTDDTASESKAPDFLCLRIAGNARQIIERFGFSAEELQNRN</sequence>
<dbReference type="InterPro" id="IPR001138">
    <property type="entry name" value="Zn2Cys6_DnaBD"/>
</dbReference>
<dbReference type="PANTHER" id="PTHR47540">
    <property type="entry name" value="THIAMINE REPRESSIBLE GENES REGULATORY PROTEIN THI5"/>
    <property type="match status" value="1"/>
</dbReference>
<evidence type="ECO:0000259" key="7">
    <source>
        <dbReference type="PROSITE" id="PS50048"/>
    </source>
</evidence>
<evidence type="ECO:0000313" key="8">
    <source>
        <dbReference type="EMBL" id="EZF51620.1"/>
    </source>
</evidence>
<dbReference type="PROSITE" id="PS50048">
    <property type="entry name" value="ZN2_CY6_FUNGAL_2"/>
    <property type="match status" value="1"/>
</dbReference>
<dbReference type="GO" id="GO:0043565">
    <property type="term" value="F:sequence-specific DNA binding"/>
    <property type="evidence" value="ECO:0007669"/>
    <property type="project" value="TreeGrafter"/>
</dbReference>
<dbReference type="CDD" id="cd00067">
    <property type="entry name" value="GAL4"/>
    <property type="match status" value="1"/>
</dbReference>
<dbReference type="HOGENOM" id="CLU_026660_1_0_1"/>
<comment type="subcellular location">
    <subcellularLocation>
        <location evidence="1">Nucleus</location>
    </subcellularLocation>
</comment>
<dbReference type="Proteomes" id="UP000023758">
    <property type="component" value="Unassembled WGS sequence"/>
</dbReference>
<feature type="domain" description="Zn(2)-C6 fungal-type" evidence="7">
    <location>
        <begin position="35"/>
        <end position="65"/>
    </location>
</feature>
<dbReference type="PANTHER" id="PTHR47540:SF4">
    <property type="entry name" value="TRANSCRIPTION FACTOR RGLT"/>
    <property type="match status" value="1"/>
</dbReference>
<dbReference type="PROSITE" id="PS00463">
    <property type="entry name" value="ZN2_CY6_FUNGAL_1"/>
    <property type="match status" value="1"/>
</dbReference>
<dbReference type="InterPro" id="IPR051711">
    <property type="entry name" value="Stress_Response_Reg"/>
</dbReference>
<protein>
    <recommendedName>
        <fullName evidence="7">Zn(2)-C6 fungal-type domain-containing protein</fullName>
    </recommendedName>
</protein>
<evidence type="ECO:0000256" key="6">
    <source>
        <dbReference type="SAM" id="MobiDB-lite"/>
    </source>
</evidence>
<organism evidence="8">
    <name type="scientific">Trichophyton rubrum CBS 288.86</name>
    <dbReference type="NCBI Taxonomy" id="1215330"/>
    <lineage>
        <taxon>Eukaryota</taxon>
        <taxon>Fungi</taxon>
        <taxon>Dikarya</taxon>
        <taxon>Ascomycota</taxon>
        <taxon>Pezizomycotina</taxon>
        <taxon>Eurotiomycetes</taxon>
        <taxon>Eurotiomycetidae</taxon>
        <taxon>Onygenales</taxon>
        <taxon>Arthrodermataceae</taxon>
        <taxon>Trichophyton</taxon>
    </lineage>
</organism>
<dbReference type="GO" id="GO:0008270">
    <property type="term" value="F:zinc ion binding"/>
    <property type="evidence" value="ECO:0007669"/>
    <property type="project" value="InterPro"/>
</dbReference>
<name>A0A022VZT4_TRIRU</name>
<evidence type="ECO:0000256" key="5">
    <source>
        <dbReference type="ARBA" id="ARBA00023242"/>
    </source>
</evidence>
<dbReference type="Pfam" id="PF00172">
    <property type="entry name" value="Zn_clus"/>
    <property type="match status" value="1"/>
</dbReference>
<dbReference type="EMBL" id="KK207865">
    <property type="protein sequence ID" value="EZF51620.1"/>
    <property type="molecule type" value="Genomic_DNA"/>
</dbReference>
<keyword evidence="3" id="KW-0238">DNA-binding</keyword>
<keyword evidence="4" id="KW-0804">Transcription</keyword>
<proteinExistence type="predicted"/>
<evidence type="ECO:0000256" key="2">
    <source>
        <dbReference type="ARBA" id="ARBA00023015"/>
    </source>
</evidence>
<dbReference type="Gene3D" id="4.10.240.10">
    <property type="entry name" value="Zn(2)-C6 fungal-type DNA-binding domain"/>
    <property type="match status" value="1"/>
</dbReference>
<dbReference type="InterPro" id="IPR036864">
    <property type="entry name" value="Zn2-C6_fun-type_DNA-bd_sf"/>
</dbReference>
<gene>
    <name evidence="8" type="ORF">H103_05123</name>
</gene>
<dbReference type="GO" id="GO:0000981">
    <property type="term" value="F:DNA-binding transcription factor activity, RNA polymerase II-specific"/>
    <property type="evidence" value="ECO:0007669"/>
    <property type="project" value="InterPro"/>
</dbReference>
<reference evidence="8" key="1">
    <citation type="submission" date="2014-02" db="EMBL/GenBank/DDBJ databases">
        <title>The Genome Sequence of Trichophyton rubrum (morphotype fischeri) CBS 288.86.</title>
        <authorList>
            <consortium name="The Broad Institute Genomics Platform"/>
            <person name="Cuomo C.A."/>
            <person name="White T.C."/>
            <person name="Graser Y."/>
            <person name="Martinez-Rossi N."/>
            <person name="Heitman J."/>
            <person name="Young S.K."/>
            <person name="Zeng Q."/>
            <person name="Gargeya S."/>
            <person name="Abouelleil A."/>
            <person name="Alvarado L."/>
            <person name="Chapman S.B."/>
            <person name="Gainer-Dewar J."/>
            <person name="Goldberg J."/>
            <person name="Griggs A."/>
            <person name="Gujja S."/>
            <person name="Hansen M."/>
            <person name="Howarth C."/>
            <person name="Imamovic A."/>
            <person name="Larimer J."/>
            <person name="Martinez D."/>
            <person name="Murphy C."/>
            <person name="Pearson M.D."/>
            <person name="Persinoti G."/>
            <person name="Poon T."/>
            <person name="Priest M."/>
            <person name="Roberts A.D."/>
            <person name="Saif S."/>
            <person name="Shea T.D."/>
            <person name="Sykes S.N."/>
            <person name="Wortman J."/>
            <person name="Nusbaum C."/>
            <person name="Birren B."/>
        </authorList>
    </citation>
    <scope>NUCLEOTIDE SEQUENCE [LARGE SCALE GENOMIC DNA]</scope>
    <source>
        <strain evidence="8">CBS 288.86</strain>
    </source>
</reference>
<feature type="compositionally biased region" description="Low complexity" evidence="6">
    <location>
        <begin position="189"/>
        <end position="212"/>
    </location>
</feature>
<dbReference type="SUPFAM" id="SSF57701">
    <property type="entry name" value="Zn2/Cys6 DNA-binding domain"/>
    <property type="match status" value="1"/>
</dbReference>
<dbReference type="GO" id="GO:0005634">
    <property type="term" value="C:nucleus"/>
    <property type="evidence" value="ECO:0007669"/>
    <property type="project" value="UniProtKB-SubCell"/>
</dbReference>
<dbReference type="AlphaFoldDB" id="A0A022VZT4"/>
<dbReference type="SMART" id="SM00066">
    <property type="entry name" value="GAL4"/>
    <property type="match status" value="1"/>
</dbReference>
<dbReference type="GO" id="GO:0045944">
    <property type="term" value="P:positive regulation of transcription by RNA polymerase II"/>
    <property type="evidence" value="ECO:0007669"/>
    <property type="project" value="TreeGrafter"/>
</dbReference>
<keyword evidence="2" id="KW-0805">Transcription regulation</keyword>
<evidence type="ECO:0000256" key="4">
    <source>
        <dbReference type="ARBA" id="ARBA00023163"/>
    </source>
</evidence>
<accession>A0A022VZT4</accession>
<evidence type="ECO:0000256" key="3">
    <source>
        <dbReference type="ARBA" id="ARBA00023125"/>
    </source>
</evidence>
<keyword evidence="5" id="KW-0539">Nucleus</keyword>
<feature type="region of interest" description="Disordered" evidence="6">
    <location>
        <begin position="182"/>
        <end position="214"/>
    </location>
</feature>
<evidence type="ECO:0000256" key="1">
    <source>
        <dbReference type="ARBA" id="ARBA00004123"/>
    </source>
</evidence>
<dbReference type="OrthoDB" id="10261408at2759"/>